<dbReference type="PANTHER" id="PTHR33377">
    <property type="entry name" value="OS10G0134700 PROTEIN-RELATED"/>
    <property type="match status" value="1"/>
</dbReference>
<comment type="caution">
    <text evidence="2">The sequence shown here is derived from an EMBL/GenBank/DDBJ whole genome shotgun (WGS) entry which is preliminary data.</text>
</comment>
<keyword evidence="3" id="KW-1185">Reference proteome</keyword>
<dbReference type="Proteomes" id="UP000275267">
    <property type="component" value="Unassembled WGS sequence"/>
</dbReference>
<dbReference type="AlphaFoldDB" id="A0A3L6QYS8"/>
<dbReference type="PANTHER" id="PTHR33377:SF54">
    <property type="entry name" value="OS01G0256300 PROTEIN"/>
    <property type="match status" value="1"/>
</dbReference>
<gene>
    <name evidence="2" type="ORF">C2845_PM08G09420</name>
</gene>
<name>A0A3L6QYS8_PANMI</name>
<sequence length="383" mass="41719">MDVVVSAVAADLVGRLIAFLVRKYQEPGAAEDAARLRRALLRAGAVVEEAEGRQIANRAVLLQLDQLRREMCRGAYELDVDALRRRAGDPRKRHATAARRTFSRLRLGTGGGLSAVVESLEAALLIDGTERSLIVVGLAGGGAGEEEERWRRFHASVRRRAHGGSKIILISRAGAHAGLGTAPPLRLRAPRWEELWYFFRALAFGGADPEGRPELLRVAMALFAGIHDPATFAAAGTIAASLRADLSARSWRRVLGVFAGATDRCGVFLRRPVKDAPGVLCAFRDRRKSTGAATARSELPGVTMLDLVTGSAVLPVPGGGTRFDVLVWRSRIPPYASYVATCDIGRSRQVVAVEKKRARKRRRGQQGEERDELDELMTSYEAR</sequence>
<evidence type="ECO:0000313" key="2">
    <source>
        <dbReference type="EMBL" id="RLM92191.1"/>
    </source>
</evidence>
<evidence type="ECO:0000313" key="3">
    <source>
        <dbReference type="Proteomes" id="UP000275267"/>
    </source>
</evidence>
<dbReference type="EMBL" id="PQIB02000010">
    <property type="protein sequence ID" value="RLM92191.1"/>
    <property type="molecule type" value="Genomic_DNA"/>
</dbReference>
<evidence type="ECO:0000256" key="1">
    <source>
        <dbReference type="SAM" id="MobiDB-lite"/>
    </source>
</evidence>
<proteinExistence type="predicted"/>
<feature type="region of interest" description="Disordered" evidence="1">
    <location>
        <begin position="356"/>
        <end position="383"/>
    </location>
</feature>
<organism evidence="2 3">
    <name type="scientific">Panicum miliaceum</name>
    <name type="common">Proso millet</name>
    <name type="synonym">Broomcorn millet</name>
    <dbReference type="NCBI Taxonomy" id="4540"/>
    <lineage>
        <taxon>Eukaryota</taxon>
        <taxon>Viridiplantae</taxon>
        <taxon>Streptophyta</taxon>
        <taxon>Embryophyta</taxon>
        <taxon>Tracheophyta</taxon>
        <taxon>Spermatophyta</taxon>
        <taxon>Magnoliopsida</taxon>
        <taxon>Liliopsida</taxon>
        <taxon>Poales</taxon>
        <taxon>Poaceae</taxon>
        <taxon>PACMAD clade</taxon>
        <taxon>Panicoideae</taxon>
        <taxon>Panicodae</taxon>
        <taxon>Paniceae</taxon>
        <taxon>Panicinae</taxon>
        <taxon>Panicum</taxon>
        <taxon>Panicum sect. Panicum</taxon>
    </lineage>
</organism>
<reference evidence="3" key="1">
    <citation type="journal article" date="2019" name="Nat. Commun.">
        <title>The genome of broomcorn millet.</title>
        <authorList>
            <person name="Zou C."/>
            <person name="Miki D."/>
            <person name="Li D."/>
            <person name="Tang Q."/>
            <person name="Xiao L."/>
            <person name="Rajput S."/>
            <person name="Deng P."/>
            <person name="Jia W."/>
            <person name="Huang R."/>
            <person name="Zhang M."/>
            <person name="Sun Y."/>
            <person name="Hu J."/>
            <person name="Fu X."/>
            <person name="Schnable P.S."/>
            <person name="Li F."/>
            <person name="Zhang H."/>
            <person name="Feng B."/>
            <person name="Zhu X."/>
            <person name="Liu R."/>
            <person name="Schnable J.C."/>
            <person name="Zhu J.-K."/>
            <person name="Zhang H."/>
        </authorList>
    </citation>
    <scope>NUCLEOTIDE SEQUENCE [LARGE SCALE GENOMIC DNA]</scope>
</reference>
<accession>A0A3L6QYS8</accession>
<protein>
    <submittedName>
        <fullName evidence="2">Disease resistance protein RGA2-like</fullName>
    </submittedName>
</protein>
<dbReference type="STRING" id="4540.A0A3L6QYS8"/>